<dbReference type="SUPFAM" id="SSF46565">
    <property type="entry name" value="Chaperone J-domain"/>
    <property type="match status" value="1"/>
</dbReference>
<dbReference type="SMART" id="SM00271">
    <property type="entry name" value="DnaJ"/>
    <property type="match status" value="1"/>
</dbReference>
<dbReference type="InterPro" id="IPR002939">
    <property type="entry name" value="DnaJ_C"/>
</dbReference>
<keyword evidence="11" id="KW-1185">Reference proteome</keyword>
<reference evidence="11" key="1">
    <citation type="submission" date="2007-12" db="EMBL/GenBank/DDBJ databases">
        <title>Annotation of Entamoeba dispar SAW760.</title>
        <authorList>
            <person name="Lorenzi H."/>
            <person name="Inman J."/>
            <person name="Schobel S."/>
            <person name="Amedeo P."/>
            <person name="Caler E."/>
        </authorList>
    </citation>
    <scope>NUCLEOTIDE SEQUENCE [LARGE SCALE GENOMIC DNA]</scope>
    <source>
        <strain evidence="11">ATCC PRA-260 / SAW760</strain>
    </source>
</reference>
<dbReference type="FunFam" id="2.10.230.10:FF:000002">
    <property type="entry name" value="Molecular chaperone DnaJ"/>
    <property type="match status" value="1"/>
</dbReference>
<dbReference type="InterPro" id="IPR001623">
    <property type="entry name" value="DnaJ_domain"/>
</dbReference>
<dbReference type="InterPro" id="IPR008971">
    <property type="entry name" value="HSP40/DnaJ_pept-bd"/>
</dbReference>
<evidence type="ECO:0000313" key="11">
    <source>
        <dbReference type="Proteomes" id="UP000008076"/>
    </source>
</evidence>
<feature type="region of interest" description="Disordered" evidence="7">
    <location>
        <begin position="364"/>
        <end position="401"/>
    </location>
</feature>
<dbReference type="InterPro" id="IPR018253">
    <property type="entry name" value="DnaJ_domain_CS"/>
</dbReference>
<dbReference type="GO" id="GO:0009408">
    <property type="term" value="P:response to heat"/>
    <property type="evidence" value="ECO:0007669"/>
    <property type="project" value="InterPro"/>
</dbReference>
<dbReference type="SUPFAM" id="SSF57938">
    <property type="entry name" value="DnaJ/Hsp40 cysteine-rich domain"/>
    <property type="match status" value="1"/>
</dbReference>
<evidence type="ECO:0000256" key="7">
    <source>
        <dbReference type="SAM" id="MobiDB-lite"/>
    </source>
</evidence>
<dbReference type="GO" id="GO:0008270">
    <property type="term" value="F:zinc ion binding"/>
    <property type="evidence" value="ECO:0007669"/>
    <property type="project" value="UniProtKB-KW"/>
</dbReference>
<dbReference type="AlphaFoldDB" id="B0E5U0"/>
<dbReference type="FunFam" id="2.60.260.20:FF:000033">
    <property type="entry name" value="DnaJ family protein"/>
    <property type="match status" value="1"/>
</dbReference>
<dbReference type="VEuPathDB" id="AmoebaDB:EDI_112430"/>
<dbReference type="InterPro" id="IPR001305">
    <property type="entry name" value="HSP_DnaJ_Cys-rich_dom"/>
</dbReference>
<keyword evidence="5" id="KW-0143">Chaperone</keyword>
<dbReference type="Proteomes" id="UP000008076">
    <property type="component" value="Unassembled WGS sequence"/>
</dbReference>
<dbReference type="PROSITE" id="PS51188">
    <property type="entry name" value="ZF_CR"/>
    <property type="match status" value="1"/>
</dbReference>
<keyword evidence="4 6" id="KW-0862">Zinc</keyword>
<feature type="compositionally biased region" description="Acidic residues" evidence="7">
    <location>
        <begin position="382"/>
        <end position="391"/>
    </location>
</feature>
<dbReference type="OMA" id="IVFHIVE"/>
<dbReference type="InterPro" id="IPR012724">
    <property type="entry name" value="DnaJ"/>
</dbReference>
<dbReference type="EMBL" id="DS547839">
    <property type="protein sequence ID" value="EDR30058.1"/>
    <property type="molecule type" value="Genomic_DNA"/>
</dbReference>
<evidence type="ECO:0000256" key="2">
    <source>
        <dbReference type="ARBA" id="ARBA00022737"/>
    </source>
</evidence>
<accession>B0E5U0</accession>
<feature type="zinc finger region" description="CR-type" evidence="6">
    <location>
        <begin position="122"/>
        <end position="206"/>
    </location>
</feature>
<evidence type="ECO:0000256" key="1">
    <source>
        <dbReference type="ARBA" id="ARBA00022723"/>
    </source>
</evidence>
<dbReference type="Gene3D" id="2.10.230.10">
    <property type="entry name" value="Heat shock protein DnaJ, cysteine-rich domain"/>
    <property type="match status" value="1"/>
</dbReference>
<sequence length="401" mass="45258">MPKEMDYYNSLGVPADASDDQIKKAYRKLAIKYHPDKNPGDKNAEEKFKEVSEAYAVLSDHEKREMYDRYGKEGLEKGGMGGFDMNDIFAQFFGHPRRPSGPRKGQSIQVPLKCDLEDLYNGKTFKRKITHDILCKSCKGKGTKSGNEPKRCSKCGGNGYVMITTRQGMYMMQSQQVCPMCKGQGELISDSDKCKTCHGNKVVSEEKILEIIVQPGTKNNERIVFEGESDQAPNLIPGDVIFVVQTKEHRIFERKGNNLVMNKKITLNEALTGIAFTVKQLDERILYIEGKEVIQPDSYMKINGEGFTIKHHPEERGDLYIHFEVVLPSKAQIAQNISQLKELLPKPSSVPMKDEKCTVCTLIPSAAPTERSENGYRQTQMSDDDDDDDNDQQGNVQCHQQ</sequence>
<evidence type="ECO:0000256" key="4">
    <source>
        <dbReference type="ARBA" id="ARBA00022833"/>
    </source>
</evidence>
<feature type="domain" description="J" evidence="8">
    <location>
        <begin position="6"/>
        <end position="71"/>
    </location>
</feature>
<evidence type="ECO:0000259" key="9">
    <source>
        <dbReference type="PROSITE" id="PS51188"/>
    </source>
</evidence>
<gene>
    <name evidence="10" type="ORF">EDI_112430</name>
</gene>
<dbReference type="InterPro" id="IPR044713">
    <property type="entry name" value="DNJA1/2-like"/>
</dbReference>
<dbReference type="Gene3D" id="1.10.287.110">
    <property type="entry name" value="DnaJ domain"/>
    <property type="match status" value="1"/>
</dbReference>
<dbReference type="GO" id="GO:0030544">
    <property type="term" value="F:Hsp70 protein binding"/>
    <property type="evidence" value="ECO:0007669"/>
    <property type="project" value="InterPro"/>
</dbReference>
<keyword evidence="1 6" id="KW-0479">Metal-binding</keyword>
<dbReference type="GO" id="GO:0006457">
    <property type="term" value="P:protein folding"/>
    <property type="evidence" value="ECO:0007669"/>
    <property type="project" value="InterPro"/>
</dbReference>
<dbReference type="PROSITE" id="PS00636">
    <property type="entry name" value="DNAJ_1"/>
    <property type="match status" value="1"/>
</dbReference>
<evidence type="ECO:0000256" key="6">
    <source>
        <dbReference type="PROSITE-ProRule" id="PRU00546"/>
    </source>
</evidence>
<dbReference type="PANTHER" id="PTHR43888">
    <property type="entry name" value="DNAJ-LIKE-2, ISOFORM A-RELATED"/>
    <property type="match status" value="1"/>
</dbReference>
<evidence type="ECO:0000256" key="5">
    <source>
        <dbReference type="ARBA" id="ARBA00023186"/>
    </source>
</evidence>
<proteinExistence type="inferred from homology"/>
<protein>
    <recommendedName>
        <fullName evidence="12">Chaperone protein DNAJ</fullName>
    </recommendedName>
</protein>
<organism evidence="11">
    <name type="scientific">Entamoeba dispar (strain ATCC PRA-260 / SAW760)</name>
    <dbReference type="NCBI Taxonomy" id="370354"/>
    <lineage>
        <taxon>Eukaryota</taxon>
        <taxon>Amoebozoa</taxon>
        <taxon>Evosea</taxon>
        <taxon>Archamoebae</taxon>
        <taxon>Mastigamoebida</taxon>
        <taxon>Entamoebidae</taxon>
        <taxon>Entamoeba</taxon>
    </lineage>
</organism>
<dbReference type="GO" id="GO:0005524">
    <property type="term" value="F:ATP binding"/>
    <property type="evidence" value="ECO:0007669"/>
    <property type="project" value="InterPro"/>
</dbReference>
<evidence type="ECO:0000313" key="10">
    <source>
        <dbReference type="EMBL" id="EDR30058.1"/>
    </source>
</evidence>
<dbReference type="InterPro" id="IPR036410">
    <property type="entry name" value="HSP_DnaJ_Cys-rich_dom_sf"/>
</dbReference>
<dbReference type="PROSITE" id="PS50076">
    <property type="entry name" value="DNAJ_2"/>
    <property type="match status" value="1"/>
</dbReference>
<dbReference type="OrthoDB" id="550424at2759"/>
<dbReference type="eggNOG" id="KOG0712">
    <property type="taxonomic scope" value="Eukaryota"/>
</dbReference>
<dbReference type="CDD" id="cd10719">
    <property type="entry name" value="DnaJ_zf"/>
    <property type="match status" value="1"/>
</dbReference>
<dbReference type="Pfam" id="PF00226">
    <property type="entry name" value="DnaJ"/>
    <property type="match status" value="1"/>
</dbReference>
<dbReference type="Pfam" id="PF01556">
    <property type="entry name" value="DnaJ_C"/>
    <property type="match status" value="1"/>
</dbReference>
<dbReference type="PRINTS" id="PR00625">
    <property type="entry name" value="JDOMAIN"/>
</dbReference>
<evidence type="ECO:0000259" key="8">
    <source>
        <dbReference type="PROSITE" id="PS50076"/>
    </source>
</evidence>
<feature type="domain" description="CR-type" evidence="9">
    <location>
        <begin position="122"/>
        <end position="206"/>
    </location>
</feature>
<dbReference type="InterPro" id="IPR036869">
    <property type="entry name" value="J_dom_sf"/>
</dbReference>
<dbReference type="FunFam" id="1.10.287.110:FF:000048">
    <property type="entry name" value="DnaJ family protein"/>
    <property type="match status" value="1"/>
</dbReference>
<dbReference type="SUPFAM" id="SSF49493">
    <property type="entry name" value="HSP40/DnaJ peptide-binding domain"/>
    <property type="match status" value="2"/>
</dbReference>
<keyword evidence="2" id="KW-0677">Repeat</keyword>
<dbReference type="KEGG" id="edi:EDI_112430"/>
<dbReference type="Pfam" id="PF00684">
    <property type="entry name" value="DnaJ_CXXCXGXG"/>
    <property type="match status" value="1"/>
</dbReference>
<dbReference type="GO" id="GO:0051082">
    <property type="term" value="F:unfolded protein binding"/>
    <property type="evidence" value="ECO:0007669"/>
    <property type="project" value="InterPro"/>
</dbReference>
<evidence type="ECO:0000256" key="3">
    <source>
        <dbReference type="ARBA" id="ARBA00022771"/>
    </source>
</evidence>
<name>B0E5U0_ENTDS</name>
<dbReference type="CDD" id="cd10747">
    <property type="entry name" value="DnaJ_C"/>
    <property type="match status" value="1"/>
</dbReference>
<dbReference type="RefSeq" id="XP_001733762.1">
    <property type="nucleotide sequence ID" value="XM_001733710.1"/>
</dbReference>
<evidence type="ECO:0008006" key="12">
    <source>
        <dbReference type="Google" id="ProtNLM"/>
    </source>
</evidence>
<dbReference type="GeneID" id="5878696"/>
<dbReference type="HAMAP" id="MF_01152">
    <property type="entry name" value="DnaJ"/>
    <property type="match status" value="1"/>
</dbReference>
<dbReference type="CDD" id="cd06257">
    <property type="entry name" value="DnaJ"/>
    <property type="match status" value="1"/>
</dbReference>
<feature type="compositionally biased region" description="Polar residues" evidence="7">
    <location>
        <begin position="392"/>
        <end position="401"/>
    </location>
</feature>
<dbReference type="Gene3D" id="2.60.260.20">
    <property type="entry name" value="Urease metallochaperone UreE, N-terminal domain"/>
    <property type="match status" value="2"/>
</dbReference>
<keyword evidence="3 6" id="KW-0863">Zinc-finger</keyword>